<feature type="region of interest" description="Disordered" evidence="2">
    <location>
        <begin position="557"/>
        <end position="599"/>
    </location>
</feature>
<feature type="compositionally biased region" description="Polar residues" evidence="2">
    <location>
        <begin position="380"/>
        <end position="393"/>
    </location>
</feature>
<feature type="domain" description="SKI-interacting protein SKIP SNW" evidence="3">
    <location>
        <begin position="201"/>
        <end position="353"/>
    </location>
</feature>
<dbReference type="InterPro" id="IPR004015">
    <property type="entry name" value="SKI-int_prot_SKIP_SNW-dom"/>
</dbReference>
<dbReference type="Proteomes" id="UP001431209">
    <property type="component" value="Unassembled WGS sequence"/>
</dbReference>
<comment type="caution">
    <text evidence="4">The sequence shown here is derived from an EMBL/GenBank/DDBJ whole genome shotgun (WGS) entry which is preliminary data.</text>
</comment>
<proteinExistence type="inferred from homology"/>
<feature type="compositionally biased region" description="Basic and acidic residues" evidence="2">
    <location>
        <begin position="399"/>
        <end position="426"/>
    </location>
</feature>
<dbReference type="EMBL" id="JAOPGA020000384">
    <property type="protein sequence ID" value="KAL0478426.1"/>
    <property type="molecule type" value="Genomic_DNA"/>
</dbReference>
<evidence type="ECO:0000256" key="2">
    <source>
        <dbReference type="SAM" id="MobiDB-lite"/>
    </source>
</evidence>
<accession>A0AAW2YNA4</accession>
<feature type="compositionally biased region" description="Polar residues" evidence="2">
    <location>
        <begin position="187"/>
        <end position="199"/>
    </location>
</feature>
<name>A0AAW2YNA4_9EUKA</name>
<dbReference type="PANTHER" id="PTHR12096">
    <property type="entry name" value="NUCLEAR PROTEIN SKIP-RELATED"/>
    <property type="match status" value="1"/>
</dbReference>
<sequence>MSLSSLLPAPKNIAPQRQSVPIISSTSLESSSFSINKTKDDDTPSNAPSQNIPIPPYGSRKGWMPRSEADFNGGGAYPEIHVTQFPLRMGRKDERSSNSSAETTNTLALTVSKEGQVNYDQIVRQGQRKDKIIYSKYTDLIESSKDPLEKPSLEQEQKIIQETKQALERKMNVRIGAASGGASQSANTSVIPSSTPNDTTFFRYTPANGDQETRIVRMVEAPIDPLEPARFHNKKMPARPPSPPVTIMHSPNKKLTKQDVDNWRIVPCVSNWENPKGYTIPLDKRLAADGRGLQQVQIHSQFANFSEALYAAEQKARQQIEDKARLQKMILVKQNEEHEDKLRALAQKARHARIGGVSESHTSSSSPIQESSSSSSSSSRQRTITNHLPTTHSLEQEQEEKRNQLRQERAKQRIRENNSHISTDRDITERIALGQVRATNAQSDAFDTRLYDHSSGLDSGYGADDSYNLYDRPLTSGSSVNQLYKHRSGSEFQAASSNVDSLLNGANERFTSAAAFQGADKSARDGMGPVQFERDEGNVEQDPFQLGEFMNEVGKKKRPFDHIGKSGFMKANAGSGTGGLERDSKRSKIAFEPSSSNNK</sequence>
<evidence type="ECO:0000313" key="4">
    <source>
        <dbReference type="EMBL" id="KAL0478426.1"/>
    </source>
</evidence>
<dbReference type="Pfam" id="PF02731">
    <property type="entry name" value="SKIP_SNW"/>
    <property type="match status" value="1"/>
</dbReference>
<dbReference type="AlphaFoldDB" id="A0AAW2YNA4"/>
<feature type="region of interest" description="Disordered" evidence="2">
    <location>
        <begin position="346"/>
        <end position="426"/>
    </location>
</feature>
<feature type="compositionally biased region" description="Low complexity" evidence="2">
    <location>
        <begin position="358"/>
        <end position="379"/>
    </location>
</feature>
<gene>
    <name evidence="4" type="ORF">AKO1_000162</name>
</gene>
<feature type="region of interest" description="Disordered" evidence="2">
    <location>
        <begin position="230"/>
        <end position="250"/>
    </location>
</feature>
<organism evidence="4 5">
    <name type="scientific">Acrasis kona</name>
    <dbReference type="NCBI Taxonomy" id="1008807"/>
    <lineage>
        <taxon>Eukaryota</taxon>
        <taxon>Discoba</taxon>
        <taxon>Heterolobosea</taxon>
        <taxon>Tetramitia</taxon>
        <taxon>Eutetramitia</taxon>
        <taxon>Acrasidae</taxon>
        <taxon>Acrasis</taxon>
    </lineage>
</organism>
<feature type="region of interest" description="Disordered" evidence="2">
    <location>
        <begin position="178"/>
        <end position="199"/>
    </location>
</feature>
<dbReference type="GO" id="GO:0005681">
    <property type="term" value="C:spliceosomal complex"/>
    <property type="evidence" value="ECO:0007669"/>
    <property type="project" value="InterPro"/>
</dbReference>
<keyword evidence="5" id="KW-1185">Reference proteome</keyword>
<evidence type="ECO:0000259" key="3">
    <source>
        <dbReference type="Pfam" id="PF02731"/>
    </source>
</evidence>
<evidence type="ECO:0000256" key="1">
    <source>
        <dbReference type="ARBA" id="ARBA00010197"/>
    </source>
</evidence>
<dbReference type="InterPro" id="IPR017862">
    <property type="entry name" value="SKI-int_prot_SKIP"/>
</dbReference>
<evidence type="ECO:0000313" key="5">
    <source>
        <dbReference type="Proteomes" id="UP001431209"/>
    </source>
</evidence>
<feature type="region of interest" description="Disordered" evidence="2">
    <location>
        <begin position="1"/>
        <end position="75"/>
    </location>
</feature>
<comment type="similarity">
    <text evidence="1">Belongs to the SNW family.</text>
</comment>
<reference evidence="4 5" key="1">
    <citation type="submission" date="2024-03" db="EMBL/GenBank/DDBJ databases">
        <title>The Acrasis kona genome and developmental transcriptomes reveal deep origins of eukaryotic multicellular pathways.</title>
        <authorList>
            <person name="Sheikh S."/>
            <person name="Fu C.-J."/>
            <person name="Brown M.W."/>
            <person name="Baldauf S.L."/>
        </authorList>
    </citation>
    <scope>NUCLEOTIDE SEQUENCE [LARGE SCALE GENOMIC DNA]</scope>
    <source>
        <strain evidence="4 5">ATCC MYA-3509</strain>
    </source>
</reference>
<dbReference type="GO" id="GO:0000398">
    <property type="term" value="P:mRNA splicing, via spliceosome"/>
    <property type="evidence" value="ECO:0007669"/>
    <property type="project" value="InterPro"/>
</dbReference>
<protein>
    <submittedName>
        <fullName evidence="4">SNW domain-containing protein</fullName>
    </submittedName>
</protein>
<feature type="compositionally biased region" description="Low complexity" evidence="2">
    <location>
        <begin position="19"/>
        <end position="35"/>
    </location>
</feature>